<keyword evidence="3" id="KW-1185">Reference proteome</keyword>
<evidence type="ECO:0000313" key="2">
    <source>
        <dbReference type="EMBL" id="CAL8103466.1"/>
    </source>
</evidence>
<reference evidence="2 3" key="1">
    <citation type="submission" date="2024-08" db="EMBL/GenBank/DDBJ databases">
        <authorList>
            <person name="Cucini C."/>
            <person name="Frati F."/>
        </authorList>
    </citation>
    <scope>NUCLEOTIDE SEQUENCE [LARGE SCALE GENOMIC DNA]</scope>
</reference>
<proteinExistence type="predicted"/>
<dbReference type="InterPro" id="IPR005025">
    <property type="entry name" value="FMN_Rdtase-like_dom"/>
</dbReference>
<dbReference type="EMBL" id="CAXLJM020000034">
    <property type="protein sequence ID" value="CAL8103466.1"/>
    <property type="molecule type" value="Genomic_DNA"/>
</dbReference>
<dbReference type="PANTHER" id="PTHR30543">
    <property type="entry name" value="CHROMATE REDUCTASE"/>
    <property type="match status" value="1"/>
</dbReference>
<feature type="domain" description="NADPH-dependent FMN reductase-like" evidence="1">
    <location>
        <begin position="7"/>
        <end position="159"/>
    </location>
</feature>
<dbReference type="PANTHER" id="PTHR30543:SF21">
    <property type="entry name" value="NAD(P)H-DEPENDENT FMN REDUCTASE LOT6"/>
    <property type="match status" value="1"/>
</dbReference>
<evidence type="ECO:0000259" key="1">
    <source>
        <dbReference type="Pfam" id="PF03358"/>
    </source>
</evidence>
<accession>A0ABP1QHJ2</accession>
<dbReference type="Gene3D" id="3.40.50.360">
    <property type="match status" value="1"/>
</dbReference>
<gene>
    <name evidence="2" type="ORF">ODALV1_LOCUS11456</name>
</gene>
<comment type="caution">
    <text evidence="2">The sequence shown here is derived from an EMBL/GenBank/DDBJ whole genome shotgun (WGS) entry which is preliminary data.</text>
</comment>
<protein>
    <recommendedName>
        <fullName evidence="1">NADPH-dependent FMN reductase-like domain-containing protein</fullName>
    </recommendedName>
</protein>
<dbReference type="Pfam" id="PF03358">
    <property type="entry name" value="FMN_red"/>
    <property type="match status" value="1"/>
</dbReference>
<sequence>MSGEGLKLVLILGSVRNGRMADRVAKCVSNSVAKSSTMQLAVVDPLALAPSCDLNKQPMHFLQNPEQETPLWLKKTNETFQSANGFIVACPEYNGLMPPALLNLMNSVPPASFRHRPVGIVTYTMGLTGAMRALMILRPYLNELGMLCVPRYVPIPTVHQAIDDGGTCTNKLVNENLVKLIRNVEWYARAIDTFKQNGNALID</sequence>
<evidence type="ECO:0000313" key="3">
    <source>
        <dbReference type="Proteomes" id="UP001642540"/>
    </source>
</evidence>
<name>A0ABP1QHJ2_9HEXA</name>
<dbReference type="Proteomes" id="UP001642540">
    <property type="component" value="Unassembled WGS sequence"/>
</dbReference>
<dbReference type="InterPro" id="IPR050712">
    <property type="entry name" value="NAD(P)H-dep_reductase"/>
</dbReference>
<dbReference type="SUPFAM" id="SSF52218">
    <property type="entry name" value="Flavoproteins"/>
    <property type="match status" value="1"/>
</dbReference>
<dbReference type="InterPro" id="IPR029039">
    <property type="entry name" value="Flavoprotein-like_sf"/>
</dbReference>
<organism evidence="2 3">
    <name type="scientific">Orchesella dallaii</name>
    <dbReference type="NCBI Taxonomy" id="48710"/>
    <lineage>
        <taxon>Eukaryota</taxon>
        <taxon>Metazoa</taxon>
        <taxon>Ecdysozoa</taxon>
        <taxon>Arthropoda</taxon>
        <taxon>Hexapoda</taxon>
        <taxon>Collembola</taxon>
        <taxon>Entomobryomorpha</taxon>
        <taxon>Entomobryoidea</taxon>
        <taxon>Orchesellidae</taxon>
        <taxon>Orchesellinae</taxon>
        <taxon>Orchesella</taxon>
    </lineage>
</organism>